<name>A0A4Q9KX10_9MICR</name>
<evidence type="ECO:0000313" key="1">
    <source>
        <dbReference type="EMBL" id="TBT99487.1"/>
    </source>
</evidence>
<reference evidence="1 2" key="1">
    <citation type="submission" date="2017-12" db="EMBL/GenBank/DDBJ databases">
        <authorList>
            <person name="Pombert J.-F."/>
            <person name="Haag K.L."/>
            <person name="Ebert D."/>
        </authorList>
    </citation>
    <scope>NUCLEOTIDE SEQUENCE [LARGE SCALE GENOMIC DNA]</scope>
    <source>
        <strain evidence="1">FI-OER-3-3</strain>
    </source>
</reference>
<dbReference type="EMBL" id="PITJ01001326">
    <property type="protein sequence ID" value="TBT99487.1"/>
    <property type="molecule type" value="Genomic_DNA"/>
</dbReference>
<gene>
    <name evidence="1" type="ORF">CWI37_1326p0010</name>
</gene>
<dbReference type="AlphaFoldDB" id="A0A4Q9KX10"/>
<protein>
    <submittedName>
        <fullName evidence="1">Uncharacterized protein</fullName>
    </submittedName>
</protein>
<dbReference type="InterPro" id="IPR032675">
    <property type="entry name" value="LRR_dom_sf"/>
</dbReference>
<dbReference type="Gene3D" id="3.80.10.10">
    <property type="entry name" value="Ribonuclease Inhibitor"/>
    <property type="match status" value="1"/>
</dbReference>
<comment type="caution">
    <text evidence="1">The sequence shown here is derived from an EMBL/GenBank/DDBJ whole genome shotgun (WGS) entry which is preliminary data.</text>
</comment>
<proteinExistence type="predicted"/>
<dbReference type="SUPFAM" id="SSF52047">
    <property type="entry name" value="RNI-like"/>
    <property type="match status" value="1"/>
</dbReference>
<dbReference type="Proteomes" id="UP000292362">
    <property type="component" value="Unassembled WGS sequence"/>
</dbReference>
<organism evidence="1 2">
    <name type="scientific">Hamiltosporidium tvaerminnensis</name>
    <dbReference type="NCBI Taxonomy" id="1176355"/>
    <lineage>
        <taxon>Eukaryota</taxon>
        <taxon>Fungi</taxon>
        <taxon>Fungi incertae sedis</taxon>
        <taxon>Microsporidia</taxon>
        <taxon>Dubosqiidae</taxon>
        <taxon>Hamiltosporidium</taxon>
    </lineage>
</organism>
<accession>A0A4Q9KX10</accession>
<sequence length="774" mass="91558">MIQDMVLKVKHRILYKNLKMLVLSLAIKRIFTNETIAIHFYKDYESNFTDDDLNSCIYKYKCLEFLPEHAIETKSNINIVYLKTFIIDRSIFFLEFLTEENVQDGKHNNIHINVNDLNYDDFSYFYNLVISFPCFVDYMNEYKYRLIFRIIDIFKIQYNKPLKDFIRLILASVVLNTEVIKLWYFSVLKSNKHIVSIALSNIAFVELLGLYGISKAILNQIKAVYKAVITTECNNFGFADLNENFFYLDTCILQKILKIHKQAKYFLKTLNIFFSLHVYKRFFLFIMSYTEEYKCFFNLSLFKNLEELFMFKCLNTKVFIANIIKTMHLQSIKILTVFKSNLISEDEIVWLKELNFEELNYIVTKYDSKTYFSISEFKSPVCIIFSKIIDAIFNNENKSSFYARGTNISCYDQDNEFVFAFYQDENRVKDLMNYGIACQISFRIKLCNMFINVIFDIINFKRLRNIEIEFTYTCIRDFSIYSSEILNNIVTMRIVSSTVNDIFLSKILLFPALKNIVFYVCTIIFLNNNIILSENTNIEYLNIADSLINNVNYFIDLMNKMVGLKSLEIFNMTKNSNPLEKNSDNIKLCLLKLTYLRYSSSYYSYNNALFFPFLPSLLKFNLGSNHPAGTLHKIFFNGNFYMLRKLVFYGIKIGQEDELALQKLTNLHSLTIGKNSEFSNINFSQMFHTAYTYSLTELILPNIEITYFDLKFISELKNLKKLYIYSFILRTNIIFFLKIISSITEIEIEKIFVLKNHIIEECGTRLKISAWHQH</sequence>
<dbReference type="VEuPathDB" id="MicrosporidiaDB:CWI37_1326p0010"/>
<evidence type="ECO:0000313" key="2">
    <source>
        <dbReference type="Proteomes" id="UP000292362"/>
    </source>
</evidence>